<evidence type="ECO:0000313" key="2">
    <source>
        <dbReference type="Proteomes" id="UP001221757"/>
    </source>
</evidence>
<gene>
    <name evidence="1" type="ORF">B0H17DRAFT_1191566</name>
</gene>
<name>A0AAD7GYL4_MYCRO</name>
<organism evidence="1 2">
    <name type="scientific">Mycena rosella</name>
    <name type="common">Pink bonnet</name>
    <name type="synonym">Agaricus rosellus</name>
    <dbReference type="NCBI Taxonomy" id="1033263"/>
    <lineage>
        <taxon>Eukaryota</taxon>
        <taxon>Fungi</taxon>
        <taxon>Dikarya</taxon>
        <taxon>Basidiomycota</taxon>
        <taxon>Agaricomycotina</taxon>
        <taxon>Agaricomycetes</taxon>
        <taxon>Agaricomycetidae</taxon>
        <taxon>Agaricales</taxon>
        <taxon>Marasmiineae</taxon>
        <taxon>Mycenaceae</taxon>
        <taxon>Mycena</taxon>
    </lineage>
</organism>
<protein>
    <submittedName>
        <fullName evidence="1">Uncharacterized protein</fullName>
    </submittedName>
</protein>
<dbReference type="Proteomes" id="UP001221757">
    <property type="component" value="Unassembled WGS sequence"/>
</dbReference>
<evidence type="ECO:0000313" key="1">
    <source>
        <dbReference type="EMBL" id="KAJ7708063.1"/>
    </source>
</evidence>
<comment type="caution">
    <text evidence="1">The sequence shown here is derived from an EMBL/GenBank/DDBJ whole genome shotgun (WGS) entry which is preliminary data.</text>
</comment>
<dbReference type="AlphaFoldDB" id="A0AAD7GYL4"/>
<keyword evidence="2" id="KW-1185">Reference proteome</keyword>
<sequence>MPNPTEDEHGSDDGELYLQPINSNASRDELLEALKSSQLSVTKLLTENRKLQKTNSDLLANSSKKHCKGAEQDVLGYKLHAVTLAKKFLFTRALFIDTTMFRPKPPQPLVLGRREDSFSDDAAYRDTITVALYEEIPEKFHSLLDAQTYANFAKDFVHEHGDGRSTLISLIQRTLPVILKGLDIDSDILTMADADHRNNPALKGLLQFPNERKATLYAPVLFPGITQNMNELFTGPIFMKVHRLMYFGPKSLVPGKKPASNSNGMKMRLRGVMESLMAAAGILTRLSCRPIRNGRLLVPSPGPTGKQITGHTTNSSPVIATSRKKIFKKVHTFVFASVDMPLPEGDDDDNLDSKAEEAIVDAMRRFELGTDPTSDLDDTNAPIVVIPVAEEVREQVEVAAQIDASAGRARGNRNTGLGLMVESS</sequence>
<dbReference type="EMBL" id="JARKIE010000004">
    <property type="protein sequence ID" value="KAJ7708063.1"/>
    <property type="molecule type" value="Genomic_DNA"/>
</dbReference>
<accession>A0AAD7GYL4</accession>
<reference evidence="1" key="1">
    <citation type="submission" date="2023-03" db="EMBL/GenBank/DDBJ databases">
        <title>Massive genome expansion in bonnet fungi (Mycena s.s.) driven by repeated elements and novel gene families across ecological guilds.</title>
        <authorList>
            <consortium name="Lawrence Berkeley National Laboratory"/>
            <person name="Harder C.B."/>
            <person name="Miyauchi S."/>
            <person name="Viragh M."/>
            <person name="Kuo A."/>
            <person name="Thoen E."/>
            <person name="Andreopoulos B."/>
            <person name="Lu D."/>
            <person name="Skrede I."/>
            <person name="Drula E."/>
            <person name="Henrissat B."/>
            <person name="Morin E."/>
            <person name="Kohler A."/>
            <person name="Barry K."/>
            <person name="LaButti K."/>
            <person name="Morin E."/>
            <person name="Salamov A."/>
            <person name="Lipzen A."/>
            <person name="Mereny Z."/>
            <person name="Hegedus B."/>
            <person name="Baldrian P."/>
            <person name="Stursova M."/>
            <person name="Weitz H."/>
            <person name="Taylor A."/>
            <person name="Grigoriev I.V."/>
            <person name="Nagy L.G."/>
            <person name="Martin F."/>
            <person name="Kauserud H."/>
        </authorList>
    </citation>
    <scope>NUCLEOTIDE SEQUENCE</scope>
    <source>
        <strain evidence="1">CBHHK067</strain>
    </source>
</reference>
<proteinExistence type="predicted"/>